<dbReference type="STRING" id="1569628.A0A316UNK1"/>
<dbReference type="SMART" id="SM00535">
    <property type="entry name" value="RIBOc"/>
    <property type="match status" value="1"/>
</dbReference>
<dbReference type="GO" id="GO:0006396">
    <property type="term" value="P:RNA processing"/>
    <property type="evidence" value="ECO:0007669"/>
    <property type="project" value="InterPro"/>
</dbReference>
<dbReference type="Pfam" id="PF14622">
    <property type="entry name" value="Ribonucleas_3_3"/>
    <property type="match status" value="1"/>
</dbReference>
<dbReference type="Proteomes" id="UP000245884">
    <property type="component" value="Unassembled WGS sequence"/>
</dbReference>
<evidence type="ECO:0000313" key="3">
    <source>
        <dbReference type="EMBL" id="PWN25941.1"/>
    </source>
</evidence>
<proteinExistence type="predicted"/>
<dbReference type="Gene3D" id="1.10.1520.10">
    <property type="entry name" value="Ribonuclease III domain"/>
    <property type="match status" value="1"/>
</dbReference>
<evidence type="ECO:0000259" key="2">
    <source>
        <dbReference type="SMART" id="SM00535"/>
    </source>
</evidence>
<feature type="compositionally biased region" description="Low complexity" evidence="1">
    <location>
        <begin position="329"/>
        <end position="358"/>
    </location>
</feature>
<feature type="domain" description="RNase III" evidence="2">
    <location>
        <begin position="118"/>
        <end position="273"/>
    </location>
</feature>
<evidence type="ECO:0000256" key="1">
    <source>
        <dbReference type="SAM" id="MobiDB-lite"/>
    </source>
</evidence>
<dbReference type="RefSeq" id="XP_025360553.1">
    <property type="nucleotide sequence ID" value="XM_025506669.1"/>
</dbReference>
<feature type="compositionally biased region" description="Low complexity" evidence="1">
    <location>
        <begin position="10"/>
        <end position="41"/>
    </location>
</feature>
<dbReference type="InterPro" id="IPR000999">
    <property type="entry name" value="RNase_III_dom"/>
</dbReference>
<dbReference type="InterPro" id="IPR040030">
    <property type="entry name" value="Ribosomal_mL57"/>
</dbReference>
<dbReference type="GO" id="GO:0004525">
    <property type="term" value="F:ribonuclease III activity"/>
    <property type="evidence" value="ECO:0007669"/>
    <property type="project" value="InterPro"/>
</dbReference>
<protein>
    <recommendedName>
        <fullName evidence="2">RNase III domain-containing protein</fullName>
    </recommendedName>
</protein>
<dbReference type="GeneID" id="37028492"/>
<dbReference type="EMBL" id="KZ819673">
    <property type="protein sequence ID" value="PWN25941.1"/>
    <property type="molecule type" value="Genomic_DNA"/>
</dbReference>
<evidence type="ECO:0000313" key="4">
    <source>
        <dbReference type="Proteomes" id="UP000245884"/>
    </source>
</evidence>
<dbReference type="GO" id="GO:0032543">
    <property type="term" value="P:mitochondrial translation"/>
    <property type="evidence" value="ECO:0007669"/>
    <property type="project" value="InterPro"/>
</dbReference>
<feature type="region of interest" description="Disordered" evidence="1">
    <location>
        <begin position="298"/>
        <end position="387"/>
    </location>
</feature>
<dbReference type="OrthoDB" id="2281895at2759"/>
<dbReference type="SUPFAM" id="SSF69065">
    <property type="entry name" value="RNase III domain-like"/>
    <property type="match status" value="1"/>
</dbReference>
<reference evidence="3 4" key="1">
    <citation type="journal article" date="2018" name="Mol. Biol. Evol.">
        <title>Broad Genomic Sampling Reveals a Smut Pathogenic Ancestry of the Fungal Clade Ustilaginomycotina.</title>
        <authorList>
            <person name="Kijpornyongpan T."/>
            <person name="Mondo S.J."/>
            <person name="Barry K."/>
            <person name="Sandor L."/>
            <person name="Lee J."/>
            <person name="Lipzen A."/>
            <person name="Pangilinan J."/>
            <person name="LaButti K."/>
            <person name="Hainaut M."/>
            <person name="Henrissat B."/>
            <person name="Grigoriev I.V."/>
            <person name="Spatafora J.W."/>
            <person name="Aime M.C."/>
        </authorList>
    </citation>
    <scope>NUCLEOTIDE SEQUENCE [LARGE SCALE GENOMIC DNA]</scope>
    <source>
        <strain evidence="3 4">MCA 5214</strain>
    </source>
</reference>
<keyword evidence="4" id="KW-1185">Reference proteome</keyword>
<feature type="region of interest" description="Disordered" evidence="1">
    <location>
        <begin position="1"/>
        <end position="99"/>
    </location>
</feature>
<feature type="compositionally biased region" description="Low complexity" evidence="1">
    <location>
        <begin position="48"/>
        <end position="86"/>
    </location>
</feature>
<gene>
    <name evidence="3" type="ORF">BDZ90DRAFT_233543</name>
</gene>
<dbReference type="InterPro" id="IPR036389">
    <property type="entry name" value="RNase_III_sf"/>
</dbReference>
<dbReference type="GO" id="GO:0005762">
    <property type="term" value="C:mitochondrial large ribosomal subunit"/>
    <property type="evidence" value="ECO:0007669"/>
    <property type="project" value="InterPro"/>
</dbReference>
<feature type="compositionally biased region" description="Low complexity" evidence="1">
    <location>
        <begin position="370"/>
        <end position="387"/>
    </location>
</feature>
<dbReference type="GO" id="GO:0003735">
    <property type="term" value="F:structural constituent of ribosome"/>
    <property type="evidence" value="ECO:0007669"/>
    <property type="project" value="InterPro"/>
</dbReference>
<organism evidence="3 4">
    <name type="scientific">Jaminaea rosea</name>
    <dbReference type="NCBI Taxonomy" id="1569628"/>
    <lineage>
        <taxon>Eukaryota</taxon>
        <taxon>Fungi</taxon>
        <taxon>Dikarya</taxon>
        <taxon>Basidiomycota</taxon>
        <taxon>Ustilaginomycotina</taxon>
        <taxon>Exobasidiomycetes</taxon>
        <taxon>Microstromatales</taxon>
        <taxon>Microstromatales incertae sedis</taxon>
        <taxon>Jaminaea</taxon>
    </lineage>
</organism>
<dbReference type="PANTHER" id="PTHR28160">
    <property type="entry name" value="54S RIBOSOMAL PROTEIN L15, MITOCHONDRIAL"/>
    <property type="match status" value="1"/>
</dbReference>
<sequence>MAALRGCVASSSRSAISTSNMLRSATTSSARATTSSSSSSAKRLARFSTSSPPRQAAAQAQRSSSSSDATPSSPSDSSAAPPLSSTGSNPALSPYDTTEEMQQWYRRQYPASLALPDDVLLQTFTHESYDQGMGKSGHNRRLAFLGRRAMYLYLSLFLHSQMAQAAATSSSSSASSASAAASSFLSSTDQLEKLLQTSRLGDSVGRSLKLEQVMRWRPAVSDGQAGPKEIGLFKIRGTTVEALIGAIYHQHGAAAAQAFFGSKVLPELGTWGEKHGSLSAAIDQEARRGGEFLEAMSAQGAGDAVPESEVQAAATADAQAAESHDGSRAFDGAGAAAARGFSTRSSSSSNSAAGAMRRTAGAKAGNVVFEEGSGEAATSARAAEGRA</sequence>
<feature type="compositionally biased region" description="Low complexity" evidence="1">
    <location>
        <begin position="311"/>
        <end position="321"/>
    </location>
</feature>
<accession>A0A316UNK1</accession>
<name>A0A316UNK1_9BASI</name>
<dbReference type="AlphaFoldDB" id="A0A316UNK1"/>
<dbReference type="PANTHER" id="PTHR28160:SF1">
    <property type="entry name" value="LARGE RIBOSOMAL SUBUNIT PROTEIN ML57"/>
    <property type="match status" value="1"/>
</dbReference>